<keyword evidence="2" id="KW-0418">Kinase</keyword>
<organism evidence="2 3">
    <name type="scientific">Mycena sanguinolenta</name>
    <dbReference type="NCBI Taxonomy" id="230812"/>
    <lineage>
        <taxon>Eukaryota</taxon>
        <taxon>Fungi</taxon>
        <taxon>Dikarya</taxon>
        <taxon>Basidiomycota</taxon>
        <taxon>Agaricomycotina</taxon>
        <taxon>Agaricomycetes</taxon>
        <taxon>Agaricomycetidae</taxon>
        <taxon>Agaricales</taxon>
        <taxon>Marasmiineae</taxon>
        <taxon>Mycenaceae</taxon>
        <taxon>Mycena</taxon>
    </lineage>
</organism>
<dbReference type="GO" id="GO:0005524">
    <property type="term" value="F:ATP binding"/>
    <property type="evidence" value="ECO:0007669"/>
    <property type="project" value="InterPro"/>
</dbReference>
<evidence type="ECO:0000313" key="2">
    <source>
        <dbReference type="EMBL" id="KAF7346610.1"/>
    </source>
</evidence>
<accession>A0A8H6XUN1</accession>
<dbReference type="SMART" id="SM00220">
    <property type="entry name" value="S_TKc"/>
    <property type="match status" value="1"/>
</dbReference>
<dbReference type="InterPro" id="IPR008271">
    <property type="entry name" value="Ser/Thr_kinase_AS"/>
</dbReference>
<gene>
    <name evidence="2" type="ORF">MSAN_01798500</name>
</gene>
<dbReference type="PRINTS" id="PR00109">
    <property type="entry name" value="TYRKINASE"/>
</dbReference>
<evidence type="ECO:0000259" key="1">
    <source>
        <dbReference type="PROSITE" id="PS50011"/>
    </source>
</evidence>
<dbReference type="PROSITE" id="PS00108">
    <property type="entry name" value="PROTEIN_KINASE_ST"/>
    <property type="match status" value="1"/>
</dbReference>
<dbReference type="InterPro" id="IPR011009">
    <property type="entry name" value="Kinase-like_dom_sf"/>
</dbReference>
<feature type="domain" description="Protein kinase" evidence="1">
    <location>
        <begin position="184"/>
        <end position="447"/>
    </location>
</feature>
<dbReference type="Proteomes" id="UP000623467">
    <property type="component" value="Unassembled WGS sequence"/>
</dbReference>
<keyword evidence="2" id="KW-0808">Transferase</keyword>
<sequence>MDRPLGLTHYLSQTLHHRRRNQCSTPAPFLQPRGIRLWQAGASPVSGDLPDTPRSIDLHQEIGRGATGVVSHKSGIRNVRQMYSALLESRMIGVTAALHEGDNSIVADAPAIMTWPDGLFRDGASYDKFLACRGTAAQQLLDRLQDLLDYDSPSMDRRRCFETLKRLSGRSGLHPRCFALPRLELVGDRVAGGGFSDVYRASLRGKNVAVKVIRAFNETDIGTAVKRFGQEAVIWRQLSHPNVVPFFGLYYLDRKLCLVSPWMENGDMQTFLKNCPCDINHRISFASIMDVASGVKHLHEKDVVHGDLKTANVLVTSSRRACITDFGLSSIVIELSSFQHTNPSIRARGGTVRYQAPELLKGGQNDSRSDVFAFAIVAYELLTGKLPFHELPREGAVIAALLAGSRPSPTEDIHPVLWALIQDCWEEQPEMRPTAAQVVERLRIPALASAALAGSTTDWDDTLTSRFRRSLHPERSSPTVMELEGMILEEDAAVLTSN</sequence>
<dbReference type="OrthoDB" id="3260205at2759"/>
<evidence type="ECO:0000313" key="3">
    <source>
        <dbReference type="Proteomes" id="UP000623467"/>
    </source>
</evidence>
<dbReference type="GO" id="GO:0004674">
    <property type="term" value="F:protein serine/threonine kinase activity"/>
    <property type="evidence" value="ECO:0007669"/>
    <property type="project" value="TreeGrafter"/>
</dbReference>
<dbReference type="PROSITE" id="PS50011">
    <property type="entry name" value="PROTEIN_KINASE_DOM"/>
    <property type="match status" value="1"/>
</dbReference>
<proteinExistence type="predicted"/>
<dbReference type="Pfam" id="PF07714">
    <property type="entry name" value="PK_Tyr_Ser-Thr"/>
    <property type="match status" value="1"/>
</dbReference>
<dbReference type="Gene3D" id="1.10.510.10">
    <property type="entry name" value="Transferase(Phosphotransferase) domain 1"/>
    <property type="match status" value="1"/>
</dbReference>
<reference evidence="2" key="1">
    <citation type="submission" date="2020-05" db="EMBL/GenBank/DDBJ databases">
        <title>Mycena genomes resolve the evolution of fungal bioluminescence.</title>
        <authorList>
            <person name="Tsai I.J."/>
        </authorList>
    </citation>
    <scope>NUCLEOTIDE SEQUENCE</scope>
    <source>
        <strain evidence="2">160909Yilan</strain>
    </source>
</reference>
<dbReference type="SUPFAM" id="SSF56112">
    <property type="entry name" value="Protein kinase-like (PK-like)"/>
    <property type="match status" value="1"/>
</dbReference>
<dbReference type="InterPro" id="IPR000719">
    <property type="entry name" value="Prot_kinase_dom"/>
</dbReference>
<keyword evidence="3" id="KW-1185">Reference proteome</keyword>
<dbReference type="EMBL" id="JACAZH010000018">
    <property type="protein sequence ID" value="KAF7346610.1"/>
    <property type="molecule type" value="Genomic_DNA"/>
</dbReference>
<name>A0A8H6XUN1_9AGAR</name>
<comment type="caution">
    <text evidence="2">The sequence shown here is derived from an EMBL/GenBank/DDBJ whole genome shotgun (WGS) entry which is preliminary data.</text>
</comment>
<dbReference type="InterPro" id="IPR001245">
    <property type="entry name" value="Ser-Thr/Tyr_kinase_cat_dom"/>
</dbReference>
<dbReference type="AlphaFoldDB" id="A0A8H6XUN1"/>
<dbReference type="InterPro" id="IPR051681">
    <property type="entry name" value="Ser/Thr_Kinases-Pseudokinases"/>
</dbReference>
<dbReference type="CDD" id="cd13999">
    <property type="entry name" value="STKc_MAP3K-like"/>
    <property type="match status" value="1"/>
</dbReference>
<dbReference type="PANTHER" id="PTHR44329">
    <property type="entry name" value="SERINE/THREONINE-PROTEIN KINASE TNNI3K-RELATED"/>
    <property type="match status" value="1"/>
</dbReference>
<protein>
    <submittedName>
        <fullName evidence="2">Protein kinase domain-containing protein</fullName>
    </submittedName>
</protein>